<protein>
    <submittedName>
        <fullName evidence="1">Uncharacterized protein</fullName>
    </submittedName>
</protein>
<keyword evidence="2" id="KW-1185">Reference proteome</keyword>
<proteinExistence type="predicted"/>
<dbReference type="KEGG" id="nsh:GXM_08987"/>
<dbReference type="EMBL" id="CP045227">
    <property type="protein sequence ID" value="QFS51493.1"/>
    <property type="molecule type" value="Genomic_DNA"/>
</dbReference>
<dbReference type="AlphaFoldDB" id="A0A5P8WF90"/>
<evidence type="ECO:0000313" key="1">
    <source>
        <dbReference type="EMBL" id="QFS51493.1"/>
    </source>
</evidence>
<evidence type="ECO:0000313" key="2">
    <source>
        <dbReference type="Proteomes" id="UP000326678"/>
    </source>
</evidence>
<reference evidence="1 2" key="1">
    <citation type="submission" date="2019-10" db="EMBL/GenBank/DDBJ databases">
        <title>Genomic and transcriptomic insights into the perfect genentic adaptation of a filamentous nitrogen-fixing cyanobacterium to rice fields.</title>
        <authorList>
            <person name="Chen Z."/>
        </authorList>
    </citation>
    <scope>NUCLEOTIDE SEQUENCE [LARGE SCALE GENOMIC DNA]</scope>
    <source>
        <strain evidence="1">CCNUC1</strain>
    </source>
</reference>
<organism evidence="1 2">
    <name type="scientific">Nostoc sphaeroides CCNUC1</name>
    <dbReference type="NCBI Taxonomy" id="2653204"/>
    <lineage>
        <taxon>Bacteria</taxon>
        <taxon>Bacillati</taxon>
        <taxon>Cyanobacteriota</taxon>
        <taxon>Cyanophyceae</taxon>
        <taxon>Nostocales</taxon>
        <taxon>Nostocaceae</taxon>
        <taxon>Nostoc</taxon>
    </lineage>
</organism>
<accession>A0A5P8WF90</accession>
<gene>
    <name evidence="1" type="ORF">GXM_08987</name>
</gene>
<dbReference type="Proteomes" id="UP000326678">
    <property type="component" value="Chromosome Gxm2"/>
</dbReference>
<name>A0A5P8WF90_9NOSO</name>
<sequence length="49" mass="5609">MRRDAKANKTRLQESDIPKLWVLSPTASPALLSSFNVNQKSDFSRYLLD</sequence>